<dbReference type="InterPro" id="IPR026215">
    <property type="entry name" value="HAUS5_metazoa"/>
</dbReference>
<feature type="coiled-coil region" evidence="1">
    <location>
        <begin position="229"/>
        <end position="263"/>
    </location>
</feature>
<proteinExistence type="predicted"/>
<reference evidence="2 3" key="1">
    <citation type="journal article" date="2020" name="Nature">
        <title>Six reference-quality genomes reveal evolution of bat adaptations.</title>
        <authorList>
            <person name="Jebb D."/>
            <person name="Huang Z."/>
            <person name="Pippel M."/>
            <person name="Hughes G.M."/>
            <person name="Lavrichenko K."/>
            <person name="Devanna P."/>
            <person name="Winkler S."/>
            <person name="Jermiin L.S."/>
            <person name="Skirmuntt E.C."/>
            <person name="Katzourakis A."/>
            <person name="Burkitt-Gray L."/>
            <person name="Ray D.A."/>
            <person name="Sullivan K.A.M."/>
            <person name="Roscito J.G."/>
            <person name="Kirilenko B.M."/>
            <person name="Davalos L.M."/>
            <person name="Corthals A.P."/>
            <person name="Power M.L."/>
            <person name="Jones G."/>
            <person name="Ransome R.D."/>
            <person name="Dechmann D.K.N."/>
            <person name="Locatelli A.G."/>
            <person name="Puechmaille S.J."/>
            <person name="Fedrigo O."/>
            <person name="Jarvis E.D."/>
            <person name="Hiller M."/>
            <person name="Vernes S.C."/>
            <person name="Myers E.W."/>
            <person name="Teeling E.C."/>
        </authorList>
    </citation>
    <scope>NUCLEOTIDE SEQUENCE [LARGE SCALE GENOMIC DNA]</scope>
    <source>
        <strain evidence="2">Bat1K_MPI-CBG_1</strain>
    </source>
</reference>
<protein>
    <submittedName>
        <fullName evidence="2">HAUS augmin like complex subunit 5</fullName>
    </submittedName>
</protein>
<evidence type="ECO:0000313" key="3">
    <source>
        <dbReference type="Proteomes" id="UP000664940"/>
    </source>
</evidence>
<dbReference type="Pfam" id="PF14817">
    <property type="entry name" value="HAUS5"/>
    <property type="match status" value="1"/>
</dbReference>
<sequence length="301" mass="33772">MEEVEKCTLGSCKRQALVLELRDCGLRAELKALCAQSQELEEAAELRQLLLQELQAKQQRILHWRQLVGETQEQIRLLIKGNSASKTHLGQSPGEVLALVQQKVVPTSKAVTPQSQELLHCLEKEAQHLPYLPLLQHSPGGLQPLPTVLPSIHQLHPAFSQGSSLMVLSHMLGLPTGKAPELLLPKAASLRQDLLFFQDQWSLRCWDQLHMKTSLPPGPSTQELLQIHASQEKEQKENLGKALKQLENLLKQALERIPKLQRVVGDWWDQPGQVALSGELCQGLSLPQWQLRWVQAQGTLQ</sequence>
<name>A0A833YPF5_9CHIR</name>
<dbReference type="GO" id="GO:0051225">
    <property type="term" value="P:spindle assembly"/>
    <property type="evidence" value="ECO:0007669"/>
    <property type="project" value="InterPro"/>
</dbReference>
<accession>A0A833YPF5</accession>
<dbReference type="PANTHER" id="PTHR28588:SF1">
    <property type="entry name" value="HAUS AUGMIN-LIKE COMPLEX SUBUNIT 5"/>
    <property type="match status" value="1"/>
</dbReference>
<keyword evidence="1" id="KW-0175">Coiled coil</keyword>
<dbReference type="AlphaFoldDB" id="A0A833YPF5"/>
<dbReference type="GO" id="GO:0070652">
    <property type="term" value="C:HAUS complex"/>
    <property type="evidence" value="ECO:0007669"/>
    <property type="project" value="InterPro"/>
</dbReference>
<dbReference type="GO" id="GO:0007098">
    <property type="term" value="P:centrosome cycle"/>
    <property type="evidence" value="ECO:0007669"/>
    <property type="project" value="InterPro"/>
</dbReference>
<evidence type="ECO:0000256" key="1">
    <source>
        <dbReference type="SAM" id="Coils"/>
    </source>
</evidence>
<dbReference type="PANTHER" id="PTHR28588">
    <property type="entry name" value="HAUS AUGMIN-LIKE COMPLEX SUBUNIT 5"/>
    <property type="match status" value="1"/>
</dbReference>
<dbReference type="InterPro" id="IPR029131">
    <property type="entry name" value="HAUS5"/>
</dbReference>
<organism evidence="2 3">
    <name type="scientific">Phyllostomus discolor</name>
    <name type="common">pale spear-nosed bat</name>
    <dbReference type="NCBI Taxonomy" id="89673"/>
    <lineage>
        <taxon>Eukaryota</taxon>
        <taxon>Metazoa</taxon>
        <taxon>Chordata</taxon>
        <taxon>Craniata</taxon>
        <taxon>Vertebrata</taxon>
        <taxon>Euteleostomi</taxon>
        <taxon>Mammalia</taxon>
        <taxon>Eutheria</taxon>
        <taxon>Laurasiatheria</taxon>
        <taxon>Chiroptera</taxon>
        <taxon>Yangochiroptera</taxon>
        <taxon>Phyllostomidae</taxon>
        <taxon>Phyllostominae</taxon>
        <taxon>Phyllostomus</taxon>
    </lineage>
</organism>
<dbReference type="GO" id="GO:0005813">
    <property type="term" value="C:centrosome"/>
    <property type="evidence" value="ECO:0007669"/>
    <property type="project" value="TreeGrafter"/>
</dbReference>
<dbReference type="PRINTS" id="PR02091">
    <property type="entry name" value="HAUSAUGMINL5"/>
</dbReference>
<gene>
    <name evidence="2" type="ORF">HJG60_006113</name>
</gene>
<comment type="caution">
    <text evidence="2">The sequence shown here is derived from an EMBL/GenBank/DDBJ whole genome shotgun (WGS) entry which is preliminary data.</text>
</comment>
<dbReference type="Proteomes" id="UP000664940">
    <property type="component" value="Unassembled WGS sequence"/>
</dbReference>
<evidence type="ECO:0000313" key="2">
    <source>
        <dbReference type="EMBL" id="KAF6077663.1"/>
    </source>
</evidence>
<dbReference type="EMBL" id="JABVXQ010000014">
    <property type="protein sequence ID" value="KAF6077663.1"/>
    <property type="molecule type" value="Genomic_DNA"/>
</dbReference>